<dbReference type="PROSITE" id="PS50089">
    <property type="entry name" value="ZF_RING_2"/>
    <property type="match status" value="1"/>
</dbReference>
<proteinExistence type="inferred from homology"/>
<evidence type="ECO:0000256" key="18">
    <source>
        <dbReference type="ARBA" id="ARBA00034543"/>
    </source>
</evidence>
<dbReference type="CDD" id="cd16526">
    <property type="entry name" value="RING-HC_PEX2"/>
    <property type="match status" value="1"/>
</dbReference>
<evidence type="ECO:0000256" key="4">
    <source>
        <dbReference type="ARBA" id="ARBA00022448"/>
    </source>
</evidence>
<feature type="domain" description="RING-type" evidence="20">
    <location>
        <begin position="243"/>
        <end position="283"/>
    </location>
</feature>
<evidence type="ECO:0000256" key="10">
    <source>
        <dbReference type="ARBA" id="ARBA00022833"/>
    </source>
</evidence>
<dbReference type="PANTHER" id="PTHR48178">
    <property type="entry name" value="PEROXISOME BIOGENESIS FACTOR 2"/>
    <property type="match status" value="1"/>
</dbReference>
<dbReference type="Gene3D" id="3.30.40.10">
    <property type="entry name" value="Zinc/RING finger domain, C3HC4 (zinc finger)"/>
    <property type="match status" value="1"/>
</dbReference>
<comment type="pathway">
    <text evidence="2">Protein modification; protein ubiquitination.</text>
</comment>
<keyword evidence="6" id="KW-0812">Transmembrane</keyword>
<comment type="caution">
    <text evidence="21">The sequence shown here is derived from an EMBL/GenBank/DDBJ whole genome shotgun (WGS) entry which is preliminary data.</text>
</comment>
<evidence type="ECO:0000313" key="22">
    <source>
        <dbReference type="Proteomes" id="UP001195483"/>
    </source>
</evidence>
<evidence type="ECO:0000256" key="11">
    <source>
        <dbReference type="ARBA" id="ARBA00022927"/>
    </source>
</evidence>
<keyword evidence="5" id="KW-0808">Transferase</keyword>
<evidence type="ECO:0000256" key="2">
    <source>
        <dbReference type="ARBA" id="ARBA00004906"/>
    </source>
</evidence>
<evidence type="ECO:0000256" key="12">
    <source>
        <dbReference type="ARBA" id="ARBA00022989"/>
    </source>
</evidence>
<keyword evidence="13" id="KW-0472">Membrane</keyword>
<keyword evidence="4" id="KW-0813">Transport</keyword>
<protein>
    <recommendedName>
        <fullName evidence="18">Peroxisome biogenesis factor 2</fullName>
        <ecNumber evidence="17">2.3.2.36</ecNumber>
    </recommendedName>
    <alternativeName>
        <fullName evidence="15">Peroxin-2</fullName>
    </alternativeName>
</protein>
<keyword evidence="8 19" id="KW-0863">Zinc-finger</keyword>
<dbReference type="InterPro" id="IPR017907">
    <property type="entry name" value="Znf_RING_CS"/>
</dbReference>
<evidence type="ECO:0000256" key="5">
    <source>
        <dbReference type="ARBA" id="ARBA00022679"/>
    </source>
</evidence>
<dbReference type="EC" id="2.3.2.36" evidence="17"/>
<evidence type="ECO:0000313" key="21">
    <source>
        <dbReference type="EMBL" id="KAK3581330.1"/>
    </source>
</evidence>
<evidence type="ECO:0000256" key="17">
    <source>
        <dbReference type="ARBA" id="ARBA00034523"/>
    </source>
</evidence>
<dbReference type="SUPFAM" id="SSF57850">
    <property type="entry name" value="RING/U-box"/>
    <property type="match status" value="1"/>
</dbReference>
<dbReference type="GO" id="GO:0016558">
    <property type="term" value="P:protein import into peroxisome matrix"/>
    <property type="evidence" value="ECO:0007669"/>
    <property type="project" value="InterPro"/>
</dbReference>
<evidence type="ECO:0000256" key="3">
    <source>
        <dbReference type="ARBA" id="ARBA00008704"/>
    </source>
</evidence>
<evidence type="ECO:0000256" key="15">
    <source>
        <dbReference type="ARBA" id="ARBA00032511"/>
    </source>
</evidence>
<evidence type="ECO:0000256" key="14">
    <source>
        <dbReference type="ARBA" id="ARBA00023140"/>
    </source>
</evidence>
<dbReference type="PANTHER" id="PTHR48178:SF1">
    <property type="entry name" value="PEROXISOME BIOGENESIS FACTOR 2"/>
    <property type="match status" value="1"/>
</dbReference>
<gene>
    <name evidence="21" type="ORF">CHS0354_016173</name>
</gene>
<dbReference type="GO" id="GO:0061630">
    <property type="term" value="F:ubiquitin protein ligase activity"/>
    <property type="evidence" value="ECO:0007669"/>
    <property type="project" value="UniProtKB-EC"/>
</dbReference>
<reference evidence="21" key="2">
    <citation type="journal article" date="2021" name="Genome Biol. Evol.">
        <title>Developing a high-quality reference genome for a parasitic bivalve with doubly uniparental inheritance (Bivalvia: Unionida).</title>
        <authorList>
            <person name="Smith C.H."/>
        </authorList>
    </citation>
    <scope>NUCLEOTIDE SEQUENCE</scope>
    <source>
        <strain evidence="21">CHS0354</strain>
        <tissue evidence="21">Mantle</tissue>
    </source>
</reference>
<comment type="subcellular location">
    <subcellularLocation>
        <location evidence="1">Peroxisome membrane</location>
        <topology evidence="1">Multi-pass membrane protein</topology>
    </subcellularLocation>
</comment>
<keyword evidence="22" id="KW-1185">Reference proteome</keyword>
<dbReference type="InterPro" id="IPR045859">
    <property type="entry name" value="RING-HC_PEX2"/>
</dbReference>
<evidence type="ECO:0000256" key="1">
    <source>
        <dbReference type="ARBA" id="ARBA00004585"/>
    </source>
</evidence>
<sequence length="300" mass="34712">MAEIGQGFPALRVSQLDASELDHEVFSLTKSQFTKIFKYHKANFLARFAPELDAALKLLIWKFTVHASESTIGQQILNLKYHDERSLGAGSSQWMSKRQKILYALILIGCPWLKDRSNDLIQILELTHWRHIMNRILGWLECGLKMASLVNFLIFLRKGVYLSLMERIMGIRSMFPQKQGMRQVTFEYMTRELLWHGFSEFLFFILPLINFQRLKNFVMRRLPPKSMLGRGINDGFQRILTSCAICGEWPINPREIGCRHVFCYFCIQSNFQADPAFTCPLCNQSVGDSSSITNIKVNLT</sequence>
<dbReference type="Pfam" id="PF04757">
    <property type="entry name" value="Pex2_Pex12"/>
    <property type="match status" value="1"/>
</dbReference>
<dbReference type="GO" id="GO:0008270">
    <property type="term" value="F:zinc ion binding"/>
    <property type="evidence" value="ECO:0007669"/>
    <property type="project" value="UniProtKB-KW"/>
</dbReference>
<evidence type="ECO:0000256" key="16">
    <source>
        <dbReference type="ARBA" id="ARBA00034438"/>
    </source>
</evidence>
<evidence type="ECO:0000256" key="19">
    <source>
        <dbReference type="PROSITE-ProRule" id="PRU00175"/>
    </source>
</evidence>
<keyword evidence="9" id="KW-0833">Ubl conjugation pathway</keyword>
<dbReference type="GO" id="GO:0005778">
    <property type="term" value="C:peroxisomal membrane"/>
    <property type="evidence" value="ECO:0007669"/>
    <property type="project" value="UniProtKB-SubCell"/>
</dbReference>
<name>A0AAE0RXH3_9BIVA</name>
<dbReference type="InterPro" id="IPR013083">
    <property type="entry name" value="Znf_RING/FYVE/PHD"/>
</dbReference>
<evidence type="ECO:0000259" key="20">
    <source>
        <dbReference type="PROSITE" id="PS50089"/>
    </source>
</evidence>
<dbReference type="InterPro" id="IPR006845">
    <property type="entry name" value="Pex_N"/>
</dbReference>
<accession>A0AAE0RXH3</accession>
<dbReference type="EMBL" id="JAEAOA010001006">
    <property type="protein sequence ID" value="KAK3581330.1"/>
    <property type="molecule type" value="Genomic_DNA"/>
</dbReference>
<evidence type="ECO:0000256" key="7">
    <source>
        <dbReference type="ARBA" id="ARBA00022723"/>
    </source>
</evidence>
<evidence type="ECO:0000256" key="9">
    <source>
        <dbReference type="ARBA" id="ARBA00022786"/>
    </source>
</evidence>
<dbReference type="SMART" id="SM00184">
    <property type="entry name" value="RING"/>
    <property type="match status" value="1"/>
</dbReference>
<dbReference type="Proteomes" id="UP001195483">
    <property type="component" value="Unassembled WGS sequence"/>
</dbReference>
<keyword evidence="12" id="KW-1133">Transmembrane helix</keyword>
<comment type="similarity">
    <text evidence="3">Belongs to the pex2/pex10/pex12 family.</text>
</comment>
<keyword evidence="10" id="KW-0862">Zinc</keyword>
<organism evidence="21 22">
    <name type="scientific">Potamilus streckersoni</name>
    <dbReference type="NCBI Taxonomy" id="2493646"/>
    <lineage>
        <taxon>Eukaryota</taxon>
        <taxon>Metazoa</taxon>
        <taxon>Spiralia</taxon>
        <taxon>Lophotrochozoa</taxon>
        <taxon>Mollusca</taxon>
        <taxon>Bivalvia</taxon>
        <taxon>Autobranchia</taxon>
        <taxon>Heteroconchia</taxon>
        <taxon>Palaeoheterodonta</taxon>
        <taxon>Unionida</taxon>
        <taxon>Unionoidea</taxon>
        <taxon>Unionidae</taxon>
        <taxon>Ambleminae</taxon>
        <taxon>Lampsilini</taxon>
        <taxon>Potamilus</taxon>
    </lineage>
</organism>
<evidence type="ECO:0000256" key="13">
    <source>
        <dbReference type="ARBA" id="ARBA00023136"/>
    </source>
</evidence>
<reference evidence="21" key="3">
    <citation type="submission" date="2023-05" db="EMBL/GenBank/DDBJ databases">
        <authorList>
            <person name="Smith C.H."/>
        </authorList>
    </citation>
    <scope>NUCLEOTIDE SEQUENCE</scope>
    <source>
        <strain evidence="21">CHS0354</strain>
        <tissue evidence="21">Mantle</tissue>
    </source>
</reference>
<keyword evidence="7" id="KW-0479">Metal-binding</keyword>
<evidence type="ECO:0000256" key="6">
    <source>
        <dbReference type="ARBA" id="ARBA00022692"/>
    </source>
</evidence>
<dbReference type="PROSITE" id="PS00518">
    <property type="entry name" value="ZF_RING_1"/>
    <property type="match status" value="1"/>
</dbReference>
<dbReference type="AlphaFoldDB" id="A0AAE0RXH3"/>
<dbReference type="InterPro" id="IPR018957">
    <property type="entry name" value="Znf_C3HC4_RING-type"/>
</dbReference>
<reference evidence="21" key="1">
    <citation type="journal article" date="2021" name="Genome Biol. Evol.">
        <title>A High-Quality Reference Genome for a Parasitic Bivalve with Doubly Uniparental Inheritance (Bivalvia: Unionida).</title>
        <authorList>
            <person name="Smith C.H."/>
        </authorList>
    </citation>
    <scope>NUCLEOTIDE SEQUENCE</scope>
    <source>
        <strain evidence="21">CHS0354</strain>
    </source>
</reference>
<keyword evidence="14" id="KW-0576">Peroxisome</keyword>
<dbReference type="InterPro" id="IPR001841">
    <property type="entry name" value="Znf_RING"/>
</dbReference>
<keyword evidence="11" id="KW-0653">Protein transport</keyword>
<evidence type="ECO:0000256" key="8">
    <source>
        <dbReference type="ARBA" id="ARBA00022771"/>
    </source>
</evidence>
<dbReference type="Pfam" id="PF00097">
    <property type="entry name" value="zf-C3HC4"/>
    <property type="match status" value="1"/>
</dbReference>
<comment type="catalytic activity">
    <reaction evidence="16">
        <text>[E2 ubiquitin-conjugating enzyme]-S-ubiquitinyl-L-cysteine + [acceptor protein]-L-cysteine = [E2 ubiquitin-conjugating enzyme]-L-cysteine + [acceptor protein]-S-ubiquitinyl-L-cysteine.</text>
        <dbReference type="EC" id="2.3.2.36"/>
    </reaction>
</comment>
<dbReference type="InterPro" id="IPR025654">
    <property type="entry name" value="PEX2/10"/>
</dbReference>